<sequence length="115" mass="12339">MSLPAVAADNRRAVERYPLRTKVLVVIGDQHRLDVRSLDVGKGGMGIVSDWNLPVGTQVVVKFNLPVKHTSVPLILNAVVVNGALAGSLGGFRVGLQFRGVSPQATQALEQFVQR</sequence>
<organism evidence="2 3">
    <name type="scientific">Roseateles paludis</name>
    <dbReference type="NCBI Taxonomy" id="3145238"/>
    <lineage>
        <taxon>Bacteria</taxon>
        <taxon>Pseudomonadati</taxon>
        <taxon>Pseudomonadota</taxon>
        <taxon>Betaproteobacteria</taxon>
        <taxon>Burkholderiales</taxon>
        <taxon>Sphaerotilaceae</taxon>
        <taxon>Roseateles</taxon>
    </lineage>
</organism>
<feature type="domain" description="PilZ" evidence="1">
    <location>
        <begin position="10"/>
        <end position="114"/>
    </location>
</feature>
<comment type="caution">
    <text evidence="2">The sequence shown here is derived from an EMBL/GenBank/DDBJ whole genome shotgun (WGS) entry which is preliminary data.</text>
</comment>
<evidence type="ECO:0000259" key="1">
    <source>
        <dbReference type="Pfam" id="PF07238"/>
    </source>
</evidence>
<dbReference type="Proteomes" id="UP001495147">
    <property type="component" value="Unassembled WGS sequence"/>
</dbReference>
<proteinExistence type="predicted"/>
<dbReference type="Gene3D" id="2.40.10.220">
    <property type="entry name" value="predicted glycosyltransferase like domains"/>
    <property type="match status" value="1"/>
</dbReference>
<evidence type="ECO:0000313" key="2">
    <source>
        <dbReference type="EMBL" id="MEO3693545.1"/>
    </source>
</evidence>
<accession>A0ABV0G778</accession>
<gene>
    <name evidence="2" type="ORF">ABDJ85_18895</name>
</gene>
<dbReference type="RefSeq" id="WP_347706362.1">
    <property type="nucleotide sequence ID" value="NZ_JBDPZD010000008.1"/>
</dbReference>
<dbReference type="Pfam" id="PF07238">
    <property type="entry name" value="PilZ"/>
    <property type="match status" value="1"/>
</dbReference>
<protein>
    <submittedName>
        <fullName evidence="2">PilZ domain-containing protein</fullName>
    </submittedName>
</protein>
<dbReference type="EMBL" id="JBDPZD010000008">
    <property type="protein sequence ID" value="MEO3693545.1"/>
    <property type="molecule type" value="Genomic_DNA"/>
</dbReference>
<name>A0ABV0G778_9BURK</name>
<dbReference type="InterPro" id="IPR009875">
    <property type="entry name" value="PilZ_domain"/>
</dbReference>
<evidence type="ECO:0000313" key="3">
    <source>
        <dbReference type="Proteomes" id="UP001495147"/>
    </source>
</evidence>
<keyword evidence="3" id="KW-1185">Reference proteome</keyword>
<dbReference type="SUPFAM" id="SSF141371">
    <property type="entry name" value="PilZ domain-like"/>
    <property type="match status" value="1"/>
</dbReference>
<reference evidence="2 3" key="1">
    <citation type="submission" date="2024-05" db="EMBL/GenBank/DDBJ databases">
        <title>Roseateles sp. DJS-2-20 16S ribosomal RNA gene Genome sequencing and assembly.</title>
        <authorList>
            <person name="Woo H."/>
        </authorList>
    </citation>
    <scope>NUCLEOTIDE SEQUENCE [LARGE SCALE GENOMIC DNA]</scope>
    <source>
        <strain evidence="2 3">DJS-2-20</strain>
    </source>
</reference>